<feature type="compositionally biased region" description="Basic residues" evidence="1">
    <location>
        <begin position="1"/>
        <end position="10"/>
    </location>
</feature>
<feature type="compositionally biased region" description="Basic and acidic residues" evidence="1">
    <location>
        <begin position="689"/>
        <end position="706"/>
    </location>
</feature>
<feature type="compositionally biased region" description="Basic and acidic residues" evidence="1">
    <location>
        <begin position="376"/>
        <end position="386"/>
    </location>
</feature>
<feature type="compositionally biased region" description="Low complexity" evidence="1">
    <location>
        <begin position="657"/>
        <end position="673"/>
    </location>
</feature>
<accession>A0A8B9Z8F8</accession>
<keyword evidence="4" id="KW-1185">Reference proteome</keyword>
<feature type="domain" description="Tankyrase 1-binding protein C-terminal" evidence="2">
    <location>
        <begin position="756"/>
        <end position="915"/>
    </location>
</feature>
<evidence type="ECO:0000256" key="1">
    <source>
        <dbReference type="SAM" id="MobiDB-lite"/>
    </source>
</evidence>
<dbReference type="PANTHER" id="PTHR22042">
    <property type="entry name" value="TANKYRASE 1 BINDING PROTEIN"/>
    <property type="match status" value="1"/>
</dbReference>
<feature type="region of interest" description="Disordered" evidence="1">
    <location>
        <begin position="66"/>
        <end position="423"/>
    </location>
</feature>
<dbReference type="PANTHER" id="PTHR22042:SF2">
    <property type="entry name" value="182 KDA TANKYRASE-1-BINDING PROTEIN"/>
    <property type="match status" value="1"/>
</dbReference>
<feature type="region of interest" description="Disordered" evidence="1">
    <location>
        <begin position="602"/>
        <end position="724"/>
    </location>
</feature>
<dbReference type="Ensembl" id="ENSBJAT00000003641.1">
    <property type="protein sequence ID" value="ENSBJAP00000003556.1"/>
    <property type="gene ID" value="ENSBJAG00000002583.1"/>
</dbReference>
<dbReference type="GO" id="GO:0071479">
    <property type="term" value="P:cellular response to ionizing radiation"/>
    <property type="evidence" value="ECO:0007669"/>
    <property type="project" value="TreeGrafter"/>
</dbReference>
<dbReference type="GO" id="GO:0000792">
    <property type="term" value="C:heterochromatin"/>
    <property type="evidence" value="ECO:0007669"/>
    <property type="project" value="TreeGrafter"/>
</dbReference>
<evidence type="ECO:0000313" key="4">
    <source>
        <dbReference type="Proteomes" id="UP000694555"/>
    </source>
</evidence>
<feature type="compositionally biased region" description="Basic and acidic residues" evidence="1">
    <location>
        <begin position="330"/>
        <end position="363"/>
    </location>
</feature>
<name>A0A8B9Z8F8_9AVES</name>
<dbReference type="InterPro" id="IPR032764">
    <property type="entry name" value="Tankyrase-bd_C"/>
</dbReference>
<feature type="compositionally biased region" description="Basic and acidic residues" evidence="1">
    <location>
        <begin position="465"/>
        <end position="477"/>
    </location>
</feature>
<dbReference type="AlphaFoldDB" id="A0A8B9Z8F8"/>
<evidence type="ECO:0000313" key="3">
    <source>
        <dbReference type="Ensembl" id="ENSBJAP00000003556.1"/>
    </source>
</evidence>
<feature type="region of interest" description="Disordered" evidence="1">
    <location>
        <begin position="787"/>
        <end position="915"/>
    </location>
</feature>
<dbReference type="GO" id="GO:0006302">
    <property type="term" value="P:double-strand break repair"/>
    <property type="evidence" value="ECO:0007669"/>
    <property type="project" value="TreeGrafter"/>
</dbReference>
<dbReference type="InterPro" id="IPR040006">
    <property type="entry name" value="TNKS1BP1-like"/>
</dbReference>
<feature type="region of interest" description="Disordered" evidence="1">
    <location>
        <begin position="1"/>
        <end position="24"/>
    </location>
</feature>
<feature type="region of interest" description="Disordered" evidence="1">
    <location>
        <begin position="441"/>
        <end position="579"/>
    </location>
</feature>
<proteinExistence type="predicted"/>
<feature type="compositionally biased region" description="Polar residues" evidence="1">
    <location>
        <begin position="521"/>
        <end position="530"/>
    </location>
</feature>
<feature type="compositionally biased region" description="Basic and acidic residues" evidence="1">
    <location>
        <begin position="177"/>
        <end position="188"/>
    </location>
</feature>
<dbReference type="GO" id="GO:0005634">
    <property type="term" value="C:nucleus"/>
    <property type="evidence" value="ECO:0007669"/>
    <property type="project" value="TreeGrafter"/>
</dbReference>
<sequence>ASSSRPPHRIRPLEFGIGTPHQAGTFDWTREAVDGPFGTTRRDWGSDYKGTELMGETRLGCSDWSKSHGTGEGCLQDQDFGTGKAKWSTGYGLDSAGSREEIGSGKTDWSSSYGLGHGQQQDEEPSSRQSSWAGRYGSGDVDSQDREITPAWAGEYGTSDVEMKDRELTPNWASKYSSRDAETKDKDFTLGWAGRSSTGDAGTPHKEFSPSRPAWDSKYSTRDMESQDREFSPSRPAWAGEYSTRDMESQDQEFSPSRPAEAGEYTTRDMESQDQEFSPSRLAWDSKYRSRDMESQDREFSPSRPAWEDEHSTRDMESQDQEFSPSRPAWDSEYRSRDMESQDREFSPSRPAWEDEHSTRDMESQDQEFSPSRSAWDSEYRSRDAETQDGEEFSPSRPAWVSEYSSTNTEKEEREFSPGRLSWAGEHSISQTELVDAFGVRKDDLPGSRASDPLAQEPGWGSTNRQEHSTADSRDWAEELGGAKYPSSAGASPDGSMSWAGGMRSGGLREPVGDWHRDLSFGSSDATSCLGTGDAGRVGLGQMTWGQSLGSLPAPGSSAQPREAGVQEPGWSQHLDAASWSMELRDAEAKRQEFGAGEGLVLAGAGGTLGSLPVSPSRSIRLSDPSPPMGDAPADPAAVECPWSKPPSPTEEERDLSAPAAAPQSPRASPLSPEGASGTLLDTESEEAPVDHLDGKTPPSWEEKRLSLGAPQPEGPTDHAGQEFTFLEVSGEGALGVPSHHRGASLGALFLSRSEDGGFALWPQPPPRGRAGSSGIPQVRARGMVTTGEGLQGHPSLAEVSRGDAVPHVLPAEPRPACPAASSDEEAVEEPKSRRVRASPSGKGVKVPLFPGLNTSALKAKLRGRNRSAEEGAPPGDSKATPPKEPHVQRSKSCKIPGLSGKPLALPPKPEKSSG</sequence>
<evidence type="ECO:0000259" key="2">
    <source>
        <dbReference type="SMART" id="SM01319"/>
    </source>
</evidence>
<reference evidence="3" key="1">
    <citation type="submission" date="2025-08" db="UniProtKB">
        <authorList>
            <consortium name="Ensembl"/>
        </authorList>
    </citation>
    <scope>IDENTIFICATION</scope>
</reference>
<dbReference type="Proteomes" id="UP000694555">
    <property type="component" value="Unplaced"/>
</dbReference>
<dbReference type="Pfam" id="PF15327">
    <property type="entry name" value="Tankyrase_bdg_C"/>
    <property type="match status" value="1"/>
</dbReference>
<organism evidence="3 4">
    <name type="scientific">Buteo japonicus</name>
    <dbReference type="NCBI Taxonomy" id="224669"/>
    <lineage>
        <taxon>Eukaryota</taxon>
        <taxon>Metazoa</taxon>
        <taxon>Chordata</taxon>
        <taxon>Craniata</taxon>
        <taxon>Vertebrata</taxon>
        <taxon>Euteleostomi</taxon>
        <taxon>Archelosauria</taxon>
        <taxon>Archosauria</taxon>
        <taxon>Dinosauria</taxon>
        <taxon>Saurischia</taxon>
        <taxon>Theropoda</taxon>
        <taxon>Coelurosauria</taxon>
        <taxon>Aves</taxon>
        <taxon>Neognathae</taxon>
        <taxon>Neoaves</taxon>
        <taxon>Telluraves</taxon>
        <taxon>Accipitrimorphae</taxon>
        <taxon>Accipitriformes</taxon>
        <taxon>Accipitridae</taxon>
        <taxon>Accipitrinae</taxon>
        <taxon>Buteo</taxon>
    </lineage>
</organism>
<protein>
    <recommendedName>
        <fullName evidence="2">Tankyrase 1-binding protein C-terminal domain-containing protein</fullName>
    </recommendedName>
</protein>
<feature type="compositionally biased region" description="Basic and acidic residues" evidence="1">
    <location>
        <begin position="219"/>
        <end position="232"/>
    </location>
</feature>
<reference evidence="3" key="2">
    <citation type="submission" date="2025-09" db="UniProtKB">
        <authorList>
            <consortium name="Ensembl"/>
        </authorList>
    </citation>
    <scope>IDENTIFICATION</scope>
</reference>
<feature type="compositionally biased region" description="Basic and acidic residues" evidence="1">
    <location>
        <begin position="284"/>
        <end position="317"/>
    </location>
</feature>
<dbReference type="SMART" id="SM01319">
    <property type="entry name" value="Tankyrase_bdg_C"/>
    <property type="match status" value="1"/>
</dbReference>